<dbReference type="SUPFAM" id="SSF54236">
    <property type="entry name" value="Ubiquitin-like"/>
    <property type="match status" value="1"/>
</dbReference>
<dbReference type="Pfam" id="PF00240">
    <property type="entry name" value="ubiquitin"/>
    <property type="match status" value="1"/>
</dbReference>
<dbReference type="InterPro" id="IPR029071">
    <property type="entry name" value="Ubiquitin-like_domsf"/>
</dbReference>
<dbReference type="GO" id="GO:0005829">
    <property type="term" value="C:cytosol"/>
    <property type="evidence" value="ECO:0007669"/>
    <property type="project" value="TreeGrafter"/>
</dbReference>
<dbReference type="PANTHER" id="PTHR10677">
    <property type="entry name" value="UBIQUILIN"/>
    <property type="match status" value="1"/>
</dbReference>
<feature type="compositionally biased region" description="Low complexity" evidence="1">
    <location>
        <begin position="250"/>
        <end position="271"/>
    </location>
</feature>
<feature type="domain" description="Ubiquitin-like" evidence="2">
    <location>
        <begin position="4"/>
        <end position="82"/>
    </location>
</feature>
<evidence type="ECO:0000259" key="2">
    <source>
        <dbReference type="PROSITE" id="PS50053"/>
    </source>
</evidence>
<dbReference type="InterPro" id="IPR015496">
    <property type="entry name" value="Ubiquilin"/>
</dbReference>
<accession>A0A5E4LXF1</accession>
<dbReference type="PROSITE" id="PS50053">
    <property type="entry name" value="UBIQUITIN_2"/>
    <property type="match status" value="1"/>
</dbReference>
<dbReference type="GO" id="GO:0006511">
    <property type="term" value="P:ubiquitin-dependent protein catabolic process"/>
    <property type="evidence" value="ECO:0007669"/>
    <property type="project" value="TreeGrafter"/>
</dbReference>
<keyword evidence="4" id="KW-1185">Reference proteome</keyword>
<dbReference type="SUPFAM" id="SSF46934">
    <property type="entry name" value="UBA-like"/>
    <property type="match status" value="1"/>
</dbReference>
<gene>
    <name evidence="3" type="ORF">CINCED_3A009642</name>
</gene>
<dbReference type="InterPro" id="IPR000626">
    <property type="entry name" value="Ubiquitin-like_dom"/>
</dbReference>
<reference evidence="3 4" key="1">
    <citation type="submission" date="2019-08" db="EMBL/GenBank/DDBJ databases">
        <authorList>
            <person name="Alioto T."/>
            <person name="Alioto T."/>
            <person name="Gomez Garrido J."/>
        </authorList>
    </citation>
    <scope>NUCLEOTIDE SEQUENCE [LARGE SCALE GENOMIC DNA]</scope>
</reference>
<proteinExistence type="predicted"/>
<sequence length="327" mass="35940">MSEINVQVRVGTNHIFNTKVYIDLNDTVLSLKKAICKIKEQIVLNRMTLMYCGIILEDSQPLHTYELFSGCTVFVFQKIKTERKATFEPINDVTIGKLARGFRSLLLNSEYRNSLSRLCRPEVIHILLHNNPGLVEDPIALTLFQHPELLMKITDYETIKNLAQNHPALASIILHVTETAQNKLLQNQMSEDIVGTENNPVSNTSDEDDDLDDSNLPGQSNGHPYSNVVLGEIQREITAAQLASAIANATAQQSQPSTSGASTSTGSTGNAIENAQSPTTTELILPTQLQIMRDMGLTNEAVNIAALRISNDLETAIDLVLSGFTNP</sequence>
<dbReference type="Proteomes" id="UP000325440">
    <property type="component" value="Unassembled WGS sequence"/>
</dbReference>
<dbReference type="Gene3D" id="3.10.20.90">
    <property type="entry name" value="Phosphatidylinositol 3-kinase Catalytic Subunit, Chain A, domain 1"/>
    <property type="match status" value="1"/>
</dbReference>
<dbReference type="CDD" id="cd17039">
    <property type="entry name" value="Ubl_ubiquitin_like"/>
    <property type="match status" value="1"/>
</dbReference>
<feature type="region of interest" description="Disordered" evidence="1">
    <location>
        <begin position="194"/>
        <end position="226"/>
    </location>
</feature>
<feature type="region of interest" description="Disordered" evidence="1">
    <location>
        <begin position="250"/>
        <end position="279"/>
    </location>
</feature>
<evidence type="ECO:0000313" key="3">
    <source>
        <dbReference type="EMBL" id="VVC24378.1"/>
    </source>
</evidence>
<dbReference type="Gene3D" id="1.10.8.10">
    <property type="entry name" value="DNA helicase RuvA subunit, C-terminal domain"/>
    <property type="match status" value="1"/>
</dbReference>
<dbReference type="AlphaFoldDB" id="A0A5E4LXF1"/>
<dbReference type="EMBL" id="CABPRJ010000002">
    <property type="protein sequence ID" value="VVC24378.1"/>
    <property type="molecule type" value="Genomic_DNA"/>
</dbReference>
<protein>
    <submittedName>
        <fullName evidence="3">UBA-like,Ubiquitin-related domain,Ubiquitin domain</fullName>
    </submittedName>
</protein>
<dbReference type="OrthoDB" id="10016665at2759"/>
<evidence type="ECO:0000313" key="4">
    <source>
        <dbReference type="Proteomes" id="UP000325440"/>
    </source>
</evidence>
<feature type="compositionally biased region" description="Polar residues" evidence="1">
    <location>
        <begin position="194"/>
        <end position="204"/>
    </location>
</feature>
<name>A0A5E4LXF1_9HEMI</name>
<evidence type="ECO:0000256" key="1">
    <source>
        <dbReference type="SAM" id="MobiDB-lite"/>
    </source>
</evidence>
<dbReference type="GO" id="GO:0031593">
    <property type="term" value="F:polyubiquitin modification-dependent protein binding"/>
    <property type="evidence" value="ECO:0007669"/>
    <property type="project" value="TreeGrafter"/>
</dbReference>
<dbReference type="PANTHER" id="PTHR10677:SF25">
    <property type="entry name" value="UBIQUITIN-LIKE PROTEIN 7"/>
    <property type="match status" value="1"/>
</dbReference>
<dbReference type="InterPro" id="IPR009060">
    <property type="entry name" value="UBA-like_sf"/>
</dbReference>
<organism evidence="3 4">
    <name type="scientific">Cinara cedri</name>
    <dbReference type="NCBI Taxonomy" id="506608"/>
    <lineage>
        <taxon>Eukaryota</taxon>
        <taxon>Metazoa</taxon>
        <taxon>Ecdysozoa</taxon>
        <taxon>Arthropoda</taxon>
        <taxon>Hexapoda</taxon>
        <taxon>Insecta</taxon>
        <taxon>Pterygota</taxon>
        <taxon>Neoptera</taxon>
        <taxon>Paraneoptera</taxon>
        <taxon>Hemiptera</taxon>
        <taxon>Sternorrhyncha</taxon>
        <taxon>Aphidomorpha</taxon>
        <taxon>Aphidoidea</taxon>
        <taxon>Aphididae</taxon>
        <taxon>Lachninae</taxon>
        <taxon>Cinara</taxon>
    </lineage>
</organism>